<dbReference type="Gene3D" id="3.90.1300.10">
    <property type="entry name" value="Amidase signature (AS) domain"/>
    <property type="match status" value="1"/>
</dbReference>
<dbReference type="AlphaFoldDB" id="A0A7W6FVB9"/>
<protein>
    <submittedName>
        <fullName evidence="1">Aspartyl-tRNA(Asn)/glutamyl-tRNA(Gln) amidotransferase subunit A</fullName>
        <ecNumber evidence="1">6.3.5.6</ecNumber>
        <ecNumber evidence="1">6.3.5.7</ecNumber>
    </submittedName>
</protein>
<name>A0A7W6FVB9_9HYPH</name>
<evidence type="ECO:0000313" key="2">
    <source>
        <dbReference type="Proteomes" id="UP000531216"/>
    </source>
</evidence>
<dbReference type="GO" id="GO:0050566">
    <property type="term" value="F:asparaginyl-tRNA synthase (glutamine-hydrolyzing) activity"/>
    <property type="evidence" value="ECO:0007669"/>
    <property type="project" value="UniProtKB-EC"/>
</dbReference>
<dbReference type="EMBL" id="JACIDO010000006">
    <property type="protein sequence ID" value="MBB3937008.1"/>
    <property type="molecule type" value="Genomic_DNA"/>
</dbReference>
<dbReference type="SUPFAM" id="SSF75304">
    <property type="entry name" value="Amidase signature (AS) enzymes"/>
    <property type="match status" value="1"/>
</dbReference>
<dbReference type="GO" id="GO:0016740">
    <property type="term" value="F:transferase activity"/>
    <property type="evidence" value="ECO:0007669"/>
    <property type="project" value="UniProtKB-KW"/>
</dbReference>
<comment type="caution">
    <text evidence="1">The sequence shown here is derived from an EMBL/GenBank/DDBJ whole genome shotgun (WGS) entry which is preliminary data.</text>
</comment>
<proteinExistence type="predicted"/>
<reference evidence="1 2" key="1">
    <citation type="submission" date="2020-08" db="EMBL/GenBank/DDBJ databases">
        <title>Genomic Encyclopedia of Type Strains, Phase IV (KMG-IV): sequencing the most valuable type-strain genomes for metagenomic binning, comparative biology and taxonomic classification.</title>
        <authorList>
            <person name="Goeker M."/>
        </authorList>
    </citation>
    <scope>NUCLEOTIDE SEQUENCE [LARGE SCALE GENOMIC DNA]</scope>
    <source>
        <strain evidence="1 2">DSM 25024</strain>
    </source>
</reference>
<dbReference type="EC" id="6.3.5.6" evidence="1"/>
<organism evidence="1 2">
    <name type="scientific">Aureimonas phyllosphaerae</name>
    <dbReference type="NCBI Taxonomy" id="1166078"/>
    <lineage>
        <taxon>Bacteria</taxon>
        <taxon>Pseudomonadati</taxon>
        <taxon>Pseudomonadota</taxon>
        <taxon>Alphaproteobacteria</taxon>
        <taxon>Hyphomicrobiales</taxon>
        <taxon>Aurantimonadaceae</taxon>
        <taxon>Aureimonas</taxon>
    </lineage>
</organism>
<keyword evidence="1" id="KW-0436">Ligase</keyword>
<dbReference type="Proteomes" id="UP000531216">
    <property type="component" value="Unassembled WGS sequence"/>
</dbReference>
<evidence type="ECO:0000313" key="1">
    <source>
        <dbReference type="EMBL" id="MBB3937008.1"/>
    </source>
</evidence>
<dbReference type="EC" id="6.3.5.7" evidence="1"/>
<dbReference type="GO" id="GO:0050567">
    <property type="term" value="F:glutaminyl-tRNA synthase (glutamine-hydrolyzing) activity"/>
    <property type="evidence" value="ECO:0007669"/>
    <property type="project" value="UniProtKB-EC"/>
</dbReference>
<dbReference type="InterPro" id="IPR036928">
    <property type="entry name" value="AS_sf"/>
</dbReference>
<gene>
    <name evidence="1" type="ORF">GGR05_003173</name>
</gene>
<dbReference type="RefSeq" id="WP_210185810.1">
    <property type="nucleotide sequence ID" value="NZ_FOOA01000020.1"/>
</dbReference>
<keyword evidence="1" id="KW-0808">Transferase</keyword>
<sequence length="58" mass="6227">MPLHVTGLPGLAMRFGTSREGLPISVQVVGAWQTESTILHVASLLESVSPVRDLFPDL</sequence>
<accession>A0A7W6FVB9</accession>
<keyword evidence="2" id="KW-1185">Reference proteome</keyword>